<dbReference type="InterPro" id="IPR011032">
    <property type="entry name" value="GroES-like_sf"/>
</dbReference>
<evidence type="ECO:0000259" key="5">
    <source>
        <dbReference type="Pfam" id="PF00107"/>
    </source>
</evidence>
<dbReference type="InterPro" id="IPR013149">
    <property type="entry name" value="ADH-like_C"/>
</dbReference>
<dbReference type="PANTHER" id="PTHR43401:SF4">
    <property type="entry name" value="D-ARABINOSE 1-DEHYDROGENASE (NADP(+))"/>
    <property type="match status" value="1"/>
</dbReference>
<evidence type="ECO:0000256" key="4">
    <source>
        <dbReference type="RuleBase" id="RU361277"/>
    </source>
</evidence>
<accession>A0A1X7S8I1</accession>
<dbReference type="SUPFAM" id="SSF51735">
    <property type="entry name" value="NAD(P)-binding Rossmann-fold domains"/>
    <property type="match status" value="1"/>
</dbReference>
<proteinExistence type="inferred from homology"/>
<dbReference type="GO" id="GO:0016491">
    <property type="term" value="F:oxidoreductase activity"/>
    <property type="evidence" value="ECO:0007669"/>
    <property type="project" value="UniProtKB-KW"/>
</dbReference>
<dbReference type="GO" id="GO:0008270">
    <property type="term" value="F:zinc ion binding"/>
    <property type="evidence" value="ECO:0007669"/>
    <property type="project" value="InterPro"/>
</dbReference>
<sequence length="226" mass="23023">MHCGYYHSNPWAAESDSTSKIAASNLPVVGGHEIFGTIAKVGPDAEGLVSDDIASLDVGAKRIVYHWLGCSNCTDQEKDNLCGAQQRLVTLRHGGLDGNVVVPHPKCLIDPGDLDPTVACTFGCAGVTAISAVSKILPVPADDPVLLIGAGGVELATISALRAYGHRNIISVGIGDDKLAAASKAGATTVINSSQGDPAKAITEACGGPVLSVVDFVNNSEATAIP</sequence>
<dbReference type="EMBL" id="LT853704">
    <property type="protein sequence ID" value="SMQ55996.1"/>
    <property type="molecule type" value="Genomic_DNA"/>
</dbReference>
<dbReference type="Proteomes" id="UP000215127">
    <property type="component" value="Chromosome 13"/>
</dbReference>
<comment type="cofactor">
    <cofactor evidence="4">
        <name>Zn(2+)</name>
        <dbReference type="ChEBI" id="CHEBI:29105"/>
    </cofactor>
</comment>
<reference evidence="7 8" key="1">
    <citation type="submission" date="2016-06" db="EMBL/GenBank/DDBJ databases">
        <authorList>
            <person name="Kjaerup R.B."/>
            <person name="Dalgaard T.S."/>
            <person name="Juul-Madsen H.R."/>
        </authorList>
    </citation>
    <scope>NUCLEOTIDE SEQUENCE [LARGE SCALE GENOMIC DNA]</scope>
</reference>
<dbReference type="Gene3D" id="3.90.180.10">
    <property type="entry name" value="Medium-chain alcohol dehydrogenases, catalytic domain"/>
    <property type="match status" value="1"/>
</dbReference>
<evidence type="ECO:0000256" key="2">
    <source>
        <dbReference type="ARBA" id="ARBA00022833"/>
    </source>
</evidence>
<keyword evidence="1 4" id="KW-0479">Metal-binding</keyword>
<dbReference type="InterPro" id="IPR002328">
    <property type="entry name" value="ADH_Zn_CS"/>
</dbReference>
<protein>
    <submittedName>
        <fullName evidence="7">Uncharacterized protein</fullName>
    </submittedName>
</protein>
<dbReference type="AlphaFoldDB" id="A0A1X7S8I1"/>
<evidence type="ECO:0000313" key="7">
    <source>
        <dbReference type="EMBL" id="SMQ55996.1"/>
    </source>
</evidence>
<dbReference type="STRING" id="1276538.A0A1X7S8I1"/>
<dbReference type="PROSITE" id="PS00059">
    <property type="entry name" value="ADH_ZINC"/>
    <property type="match status" value="1"/>
</dbReference>
<dbReference type="InterPro" id="IPR013154">
    <property type="entry name" value="ADH-like_N"/>
</dbReference>
<evidence type="ECO:0000256" key="1">
    <source>
        <dbReference type="ARBA" id="ARBA00022723"/>
    </source>
</evidence>
<dbReference type="InterPro" id="IPR050129">
    <property type="entry name" value="Zn_alcohol_dh"/>
</dbReference>
<evidence type="ECO:0000313" key="8">
    <source>
        <dbReference type="Proteomes" id="UP000215127"/>
    </source>
</evidence>
<dbReference type="InterPro" id="IPR036291">
    <property type="entry name" value="NAD(P)-bd_dom_sf"/>
</dbReference>
<evidence type="ECO:0000256" key="3">
    <source>
        <dbReference type="ARBA" id="ARBA00023002"/>
    </source>
</evidence>
<feature type="domain" description="Alcohol dehydrogenase-like C-terminal" evidence="5">
    <location>
        <begin position="152"/>
        <end position="221"/>
    </location>
</feature>
<comment type="similarity">
    <text evidence="4">Belongs to the zinc-containing alcohol dehydrogenase family.</text>
</comment>
<evidence type="ECO:0000259" key="6">
    <source>
        <dbReference type="Pfam" id="PF08240"/>
    </source>
</evidence>
<gene>
    <name evidence="7" type="ORF">ZT3D7_G11151</name>
</gene>
<dbReference type="SUPFAM" id="SSF50129">
    <property type="entry name" value="GroES-like"/>
    <property type="match status" value="1"/>
</dbReference>
<dbReference type="Pfam" id="PF08240">
    <property type="entry name" value="ADH_N"/>
    <property type="match status" value="1"/>
</dbReference>
<keyword evidence="3" id="KW-0560">Oxidoreductase</keyword>
<dbReference type="Gene3D" id="3.40.50.720">
    <property type="entry name" value="NAD(P)-binding Rossmann-like Domain"/>
    <property type="match status" value="1"/>
</dbReference>
<feature type="domain" description="Alcohol dehydrogenase-like N-terminal" evidence="6">
    <location>
        <begin position="22"/>
        <end position="107"/>
    </location>
</feature>
<name>A0A1X7S8I1_ZYMT9</name>
<keyword evidence="8" id="KW-1185">Reference proteome</keyword>
<dbReference type="PANTHER" id="PTHR43401">
    <property type="entry name" value="L-THREONINE 3-DEHYDROGENASE"/>
    <property type="match status" value="1"/>
</dbReference>
<organism evidence="7 8">
    <name type="scientific">Zymoseptoria tritici (strain ST99CH_3D7)</name>
    <dbReference type="NCBI Taxonomy" id="1276538"/>
    <lineage>
        <taxon>Eukaryota</taxon>
        <taxon>Fungi</taxon>
        <taxon>Dikarya</taxon>
        <taxon>Ascomycota</taxon>
        <taxon>Pezizomycotina</taxon>
        <taxon>Dothideomycetes</taxon>
        <taxon>Dothideomycetidae</taxon>
        <taxon>Mycosphaerellales</taxon>
        <taxon>Mycosphaerellaceae</taxon>
        <taxon>Zymoseptoria</taxon>
    </lineage>
</organism>
<keyword evidence="2 4" id="KW-0862">Zinc</keyword>
<dbReference type="Pfam" id="PF00107">
    <property type="entry name" value="ADH_zinc_N"/>
    <property type="match status" value="1"/>
</dbReference>